<dbReference type="Gene3D" id="3.20.20.80">
    <property type="entry name" value="Glycosidases"/>
    <property type="match status" value="1"/>
</dbReference>
<evidence type="ECO:0000256" key="3">
    <source>
        <dbReference type="ARBA" id="ARBA00023295"/>
    </source>
</evidence>
<gene>
    <name evidence="7" type="ORF">KOI35_10230</name>
</gene>
<evidence type="ECO:0000313" key="8">
    <source>
        <dbReference type="Proteomes" id="UP001519654"/>
    </source>
</evidence>
<keyword evidence="8" id="KW-1185">Reference proteome</keyword>
<dbReference type="SUPFAM" id="SSF51445">
    <property type="entry name" value="(Trans)glycosidases"/>
    <property type="match status" value="1"/>
</dbReference>
<evidence type="ECO:0000313" key="7">
    <source>
        <dbReference type="EMBL" id="MBU2663865.1"/>
    </source>
</evidence>
<feature type="chain" id="PRO_5046425870" description="GH26 domain-containing protein" evidence="5">
    <location>
        <begin position="27"/>
        <end position="335"/>
    </location>
</feature>
<keyword evidence="2 4" id="KW-0378">Hydrolase</keyword>
<evidence type="ECO:0000256" key="5">
    <source>
        <dbReference type="SAM" id="SignalP"/>
    </source>
</evidence>
<dbReference type="PROSITE" id="PS51764">
    <property type="entry name" value="GH26"/>
    <property type="match status" value="1"/>
</dbReference>
<dbReference type="Pfam" id="PF02156">
    <property type="entry name" value="Glyco_hydro_26"/>
    <property type="match status" value="1"/>
</dbReference>
<keyword evidence="5" id="KW-0732">Signal</keyword>
<dbReference type="Proteomes" id="UP001519654">
    <property type="component" value="Unassembled WGS sequence"/>
</dbReference>
<reference evidence="7 8" key="1">
    <citation type="submission" date="2021-06" db="EMBL/GenBank/DDBJ databases">
        <title>Actinoplanes lichenicola sp. nov., and Actinoplanes ovalisporus sp. nov., isolated from lichen in Thailand.</title>
        <authorList>
            <person name="Saeng-In P."/>
            <person name="Kanchanasin P."/>
            <person name="Yuki M."/>
            <person name="Kudo T."/>
            <person name="Ohkuma M."/>
            <person name="Phongsopitanun W."/>
            <person name="Tanasupawat S."/>
        </authorList>
    </citation>
    <scope>NUCLEOTIDE SEQUENCE [LARGE SCALE GENOMIC DNA]</scope>
    <source>
        <strain evidence="7 8">NBRC 110975</strain>
    </source>
</reference>
<feature type="active site" description="Proton donor" evidence="4">
    <location>
        <position position="140"/>
    </location>
</feature>
<protein>
    <recommendedName>
        <fullName evidence="6">GH26 domain-containing protein</fullName>
    </recommendedName>
</protein>
<dbReference type="EMBL" id="JAHKKG010000003">
    <property type="protein sequence ID" value="MBU2663865.1"/>
    <property type="molecule type" value="Genomic_DNA"/>
</dbReference>
<sequence length="335" mass="37186">MKRRGFLYAASATIASVAGFAGPADAAPRTRYLGMFREQDAGTVAADVHRLYGVTPASVMWFDAWGTGRPFPVGTAREMWRQGIMPHYTWEPWDTALGATDPAQIHLSDILDGRWDAYIKARGREFAAVRRPILVRWGHEFNGNWYPWGIANNDQDPSLYVRAYRHVHDLVVRSGGGNVQWVWAYNNGSSPDEPYNDPALAYPGDRYVDWVGIDGYNWGFGPSWDPAGDHWTSFEQTFATAYGKARLIAPGRPVMLGEFASSEDGGGKAQWIADMAAALRSGAYPDLRLLTWFDTVKEEAWSPGSSPGALAAFTAWVRERSMRGRGGELARIACR</sequence>
<feature type="signal peptide" evidence="5">
    <location>
        <begin position="1"/>
        <end position="26"/>
    </location>
</feature>
<accession>A0ABS5YK70</accession>
<feature type="active site" description="Nucleophile" evidence="4">
    <location>
        <position position="258"/>
    </location>
</feature>
<comment type="similarity">
    <text evidence="1 4">Belongs to the glycosyl hydrolase 26 family.</text>
</comment>
<dbReference type="PANTHER" id="PTHR40079:SF4">
    <property type="entry name" value="GH26 DOMAIN-CONTAINING PROTEIN-RELATED"/>
    <property type="match status" value="1"/>
</dbReference>
<dbReference type="InterPro" id="IPR022790">
    <property type="entry name" value="GH26_dom"/>
</dbReference>
<keyword evidence="3 4" id="KW-0326">Glycosidase</keyword>
<evidence type="ECO:0000256" key="1">
    <source>
        <dbReference type="ARBA" id="ARBA00007754"/>
    </source>
</evidence>
<evidence type="ECO:0000259" key="6">
    <source>
        <dbReference type="PROSITE" id="PS51764"/>
    </source>
</evidence>
<feature type="domain" description="GH26" evidence="6">
    <location>
        <begin position="12"/>
        <end position="313"/>
    </location>
</feature>
<evidence type="ECO:0000256" key="2">
    <source>
        <dbReference type="ARBA" id="ARBA00022801"/>
    </source>
</evidence>
<evidence type="ECO:0000256" key="4">
    <source>
        <dbReference type="PROSITE-ProRule" id="PRU01100"/>
    </source>
</evidence>
<dbReference type="PANTHER" id="PTHR40079">
    <property type="entry name" value="MANNAN ENDO-1,4-BETA-MANNOSIDASE E-RELATED"/>
    <property type="match status" value="1"/>
</dbReference>
<name>A0ABS5YK70_9ACTN</name>
<dbReference type="RefSeq" id="WP_215785909.1">
    <property type="nucleotide sequence ID" value="NZ_JAHKKG010000003.1"/>
</dbReference>
<dbReference type="InterPro" id="IPR017853">
    <property type="entry name" value="GH"/>
</dbReference>
<comment type="caution">
    <text evidence="7">The sequence shown here is derived from an EMBL/GenBank/DDBJ whole genome shotgun (WGS) entry which is preliminary data.</text>
</comment>
<organism evidence="7 8">
    <name type="scientific">Paractinoplanes bogorensis</name>
    <dbReference type="NCBI Taxonomy" id="1610840"/>
    <lineage>
        <taxon>Bacteria</taxon>
        <taxon>Bacillati</taxon>
        <taxon>Actinomycetota</taxon>
        <taxon>Actinomycetes</taxon>
        <taxon>Micromonosporales</taxon>
        <taxon>Micromonosporaceae</taxon>
        <taxon>Paractinoplanes</taxon>
    </lineage>
</organism>
<proteinExistence type="inferred from homology"/>
<dbReference type="InterPro" id="IPR000805">
    <property type="entry name" value="Glyco_hydro_26"/>
</dbReference>